<organism evidence="2 3">
    <name type="scientific">Hyalella azteca</name>
    <name type="common">Amphipod</name>
    <dbReference type="NCBI Taxonomy" id="294128"/>
    <lineage>
        <taxon>Eukaryota</taxon>
        <taxon>Metazoa</taxon>
        <taxon>Ecdysozoa</taxon>
        <taxon>Arthropoda</taxon>
        <taxon>Crustacea</taxon>
        <taxon>Multicrustacea</taxon>
        <taxon>Malacostraca</taxon>
        <taxon>Eumalacostraca</taxon>
        <taxon>Peracarida</taxon>
        <taxon>Amphipoda</taxon>
        <taxon>Senticaudata</taxon>
        <taxon>Talitrida</taxon>
        <taxon>Talitroidea</taxon>
        <taxon>Hyalellidae</taxon>
        <taxon>Hyalella</taxon>
    </lineage>
</organism>
<dbReference type="RefSeq" id="XP_018024833.1">
    <property type="nucleotide sequence ID" value="XM_018169344.2"/>
</dbReference>
<proteinExistence type="predicted"/>
<feature type="compositionally biased region" description="Polar residues" evidence="1">
    <location>
        <begin position="203"/>
        <end position="214"/>
    </location>
</feature>
<accession>A0A8B7PFC7</accession>
<protein>
    <submittedName>
        <fullName evidence="3">Uncharacterized protein LOC108680513</fullName>
    </submittedName>
</protein>
<feature type="compositionally biased region" description="Basic and acidic residues" evidence="1">
    <location>
        <begin position="329"/>
        <end position="339"/>
    </location>
</feature>
<evidence type="ECO:0000256" key="1">
    <source>
        <dbReference type="SAM" id="MobiDB-lite"/>
    </source>
</evidence>
<feature type="region of interest" description="Disordered" evidence="1">
    <location>
        <begin position="188"/>
        <end position="229"/>
    </location>
</feature>
<dbReference type="KEGG" id="hazt:108680513"/>
<feature type="compositionally biased region" description="Low complexity" evidence="1">
    <location>
        <begin position="93"/>
        <end position="102"/>
    </location>
</feature>
<evidence type="ECO:0000313" key="3">
    <source>
        <dbReference type="RefSeq" id="XP_018024833.1"/>
    </source>
</evidence>
<reference evidence="3" key="1">
    <citation type="submission" date="2025-08" db="UniProtKB">
        <authorList>
            <consortium name="RefSeq"/>
        </authorList>
    </citation>
    <scope>IDENTIFICATION</scope>
    <source>
        <tissue evidence="3">Whole organism</tissue>
    </source>
</reference>
<feature type="compositionally biased region" description="Basic and acidic residues" evidence="1">
    <location>
        <begin position="216"/>
        <end position="226"/>
    </location>
</feature>
<dbReference type="OrthoDB" id="6049566at2759"/>
<dbReference type="Proteomes" id="UP000694843">
    <property type="component" value="Unplaced"/>
</dbReference>
<dbReference type="GeneID" id="108680513"/>
<evidence type="ECO:0000313" key="2">
    <source>
        <dbReference type="Proteomes" id="UP000694843"/>
    </source>
</evidence>
<feature type="region of interest" description="Disordered" evidence="1">
    <location>
        <begin position="317"/>
        <end position="385"/>
    </location>
</feature>
<feature type="compositionally biased region" description="Low complexity" evidence="1">
    <location>
        <begin position="269"/>
        <end position="279"/>
    </location>
</feature>
<sequence>MSYYDGMEAVFLRHGSFTPTFARERSARSTNFSAIHFRISHLQKFIGQLQVWLVLILLVSPTFTKPIKPISLYIPRPRPTSYPTKDPTKEQPSSSKSSSSNSILHQLMPEPQFPALEYHNLHYRSVEPSLSPRGIESNFLVKPFKLPVIVSTTSSNINDNDNSKVQLIDESSQQNSIENILFSDLSSQSSASKDDSSSVRSLNKLSDNVPSAPTSKFRESSPHSLEDSNNILYNKNIKPTLVTRAFLIPSSKKDTSSNLRSFHQPSPSPSSSTKDSSTTLVEALTREEDQFKSLLDSFLGVSSNTIDIEGSASPSFRRTVTQVVSRVPRHTEPATRLEDPTLGADTRTALKPARSSRMDSPDNVARNGRVSSSSSSGSSGGRTAHWSSPCRIVTEVNPNSSPAYFSENIYHSINVAHKHAHRFKETFASQLWLGLSWEEALSSVRDEPYEFLNRLSHPSEDELQALEFKSALAIAYESMQRRAVAIEQVTLDQALYRDLNDTDFLSEFRSIEGEIVSILCELHYAMKQLQVAPAQEITAEIMDEKYRDLDVSSDRLERDTIILREYISGLDYLVRVFDHFRSQSS</sequence>
<keyword evidence="2" id="KW-1185">Reference proteome</keyword>
<feature type="region of interest" description="Disordered" evidence="1">
    <location>
        <begin position="252"/>
        <end position="279"/>
    </location>
</feature>
<gene>
    <name evidence="3" type="primary">LOC108680513</name>
</gene>
<feature type="region of interest" description="Disordered" evidence="1">
    <location>
        <begin position="78"/>
        <end position="102"/>
    </location>
</feature>
<dbReference type="AlphaFoldDB" id="A0A8B7PFC7"/>
<name>A0A8B7PFC7_HYAAZ</name>